<gene>
    <name evidence="1" type="ORF">QTA56_18135</name>
</gene>
<protein>
    <submittedName>
        <fullName evidence="1">Uncharacterized protein</fullName>
    </submittedName>
</protein>
<sequence>MFDSALAKKFLEKIETMSFEELDERASRAPSIGIEGLVENLPTLELLYEEIIEASFKQDVIQLFSINNKANNTNPEIRSRESFSFEISSNNEPEYAAAA</sequence>
<dbReference type="RefSeq" id="WP_086265277.1">
    <property type="nucleotide sequence ID" value="NZ_JAPQKF010000019.1"/>
</dbReference>
<dbReference type="EMBL" id="JAUDZE010000019">
    <property type="protein sequence ID" value="MDN0016128.1"/>
    <property type="molecule type" value="Genomic_DNA"/>
</dbReference>
<name>A0ABT7WTZ4_9GAMM</name>
<evidence type="ECO:0000313" key="1">
    <source>
        <dbReference type="EMBL" id="MDN0016128.1"/>
    </source>
</evidence>
<evidence type="ECO:0000313" key="2">
    <source>
        <dbReference type="Proteomes" id="UP001168524"/>
    </source>
</evidence>
<reference evidence="1" key="1">
    <citation type="submission" date="2023-06" db="EMBL/GenBank/DDBJ databases">
        <title>Two novel species of Acinetobacter isolated from motorbike repairing workshop in Vietnam.</title>
        <authorList>
            <person name="Le N.T.T."/>
        </authorList>
    </citation>
    <scope>NUCLEOTIDE SEQUENCE</scope>
    <source>
        <strain evidence="1">VNH17</strain>
    </source>
</reference>
<accession>A0ABT7WTZ4</accession>
<comment type="caution">
    <text evidence="1">The sequence shown here is derived from an EMBL/GenBank/DDBJ whole genome shotgun (WGS) entry which is preliminary data.</text>
</comment>
<organism evidence="1 2">
    <name type="scientific">Acinetobacter thutiue</name>
    <dbReference type="NCBI Taxonomy" id="2998078"/>
    <lineage>
        <taxon>Bacteria</taxon>
        <taxon>Pseudomonadati</taxon>
        <taxon>Pseudomonadota</taxon>
        <taxon>Gammaproteobacteria</taxon>
        <taxon>Moraxellales</taxon>
        <taxon>Moraxellaceae</taxon>
        <taxon>Acinetobacter</taxon>
    </lineage>
</organism>
<keyword evidence="2" id="KW-1185">Reference proteome</keyword>
<proteinExistence type="predicted"/>
<dbReference type="Proteomes" id="UP001168524">
    <property type="component" value="Unassembled WGS sequence"/>
</dbReference>